<accession>A0A1N6ELS7</accession>
<feature type="transmembrane region" description="Helical" evidence="1">
    <location>
        <begin position="6"/>
        <end position="29"/>
    </location>
</feature>
<sequence length="135" mass="14724">MDQPLLAAFVGALFSLIGWGSLLHFSWIVRHWPVTRGRVVGNIGEWRKSGAADASGNRNVWFAEIEYAVGGATHRSKGSVGKSARWDVGTLIELRYNPAKPEQIFDFNTWQRYLFSAAFILFGAAGLAVAAGVIG</sequence>
<evidence type="ECO:0000313" key="4">
    <source>
        <dbReference type="Proteomes" id="UP000185192"/>
    </source>
</evidence>
<dbReference type="RefSeq" id="WP_074205093.1">
    <property type="nucleotide sequence ID" value="NZ_FSQW01000002.1"/>
</dbReference>
<keyword evidence="4" id="KW-1185">Reference proteome</keyword>
<evidence type="ECO:0000313" key="3">
    <source>
        <dbReference type="EMBL" id="SIN83974.1"/>
    </source>
</evidence>
<feature type="domain" description="DUF3592" evidence="2">
    <location>
        <begin position="39"/>
        <end position="103"/>
    </location>
</feature>
<dbReference type="Pfam" id="PF12158">
    <property type="entry name" value="DUF3592"/>
    <property type="match status" value="1"/>
</dbReference>
<dbReference type="Proteomes" id="UP000185192">
    <property type="component" value="Unassembled WGS sequence"/>
</dbReference>
<reference evidence="4" key="1">
    <citation type="submission" date="2016-11" db="EMBL/GenBank/DDBJ databases">
        <authorList>
            <person name="Varghese N."/>
            <person name="Submissions S."/>
        </authorList>
    </citation>
    <scope>NUCLEOTIDE SEQUENCE [LARGE SCALE GENOMIC DNA]</scope>
    <source>
        <strain evidence="4">DSM 22363</strain>
    </source>
</reference>
<keyword evidence="1" id="KW-1133">Transmembrane helix</keyword>
<proteinExistence type="predicted"/>
<dbReference type="OrthoDB" id="2242169at2"/>
<dbReference type="EMBL" id="FSQW01000002">
    <property type="protein sequence ID" value="SIN83974.1"/>
    <property type="molecule type" value="Genomic_DNA"/>
</dbReference>
<name>A0A1N6ELS7_9SPHN</name>
<keyword evidence="1" id="KW-0812">Transmembrane</keyword>
<organism evidence="3 4">
    <name type="scientific">Parasphingorhabdus marina DSM 22363</name>
    <dbReference type="NCBI Taxonomy" id="1123272"/>
    <lineage>
        <taxon>Bacteria</taxon>
        <taxon>Pseudomonadati</taxon>
        <taxon>Pseudomonadota</taxon>
        <taxon>Alphaproteobacteria</taxon>
        <taxon>Sphingomonadales</taxon>
        <taxon>Sphingomonadaceae</taxon>
        <taxon>Parasphingorhabdus</taxon>
    </lineage>
</organism>
<keyword evidence="1" id="KW-0472">Membrane</keyword>
<gene>
    <name evidence="3" type="ORF">SAMN02745824_1990</name>
</gene>
<evidence type="ECO:0000256" key="1">
    <source>
        <dbReference type="SAM" id="Phobius"/>
    </source>
</evidence>
<protein>
    <recommendedName>
        <fullName evidence="2">DUF3592 domain-containing protein</fullName>
    </recommendedName>
</protein>
<dbReference type="InterPro" id="IPR021994">
    <property type="entry name" value="DUF3592"/>
</dbReference>
<dbReference type="AlphaFoldDB" id="A0A1N6ELS7"/>
<feature type="transmembrane region" description="Helical" evidence="1">
    <location>
        <begin position="113"/>
        <end position="134"/>
    </location>
</feature>
<evidence type="ECO:0000259" key="2">
    <source>
        <dbReference type="Pfam" id="PF12158"/>
    </source>
</evidence>